<evidence type="ECO:0000313" key="2">
    <source>
        <dbReference type="EMBL" id="CDR71503.1"/>
    </source>
</evidence>
<dbReference type="RefSeq" id="XP_012770449.1">
    <property type="nucleotide sequence ID" value="XM_012914995.1"/>
</dbReference>
<sequence length="79" mass="9101">MTSLKHHNNLLILTILLVTMLQEEPWRTLCPSSLALVTWLDSLAVLLVRVRVLRKPLRMLLSLKLTVMKSLKSLLFSCF</sequence>
<gene>
    <name evidence="2" type="ORF">BBBOND_0001540</name>
</gene>
<dbReference type="VEuPathDB" id="PiroplasmaDB:BBBOND_0001540"/>
<organism evidence="2">
    <name type="scientific">Babesia bigemina</name>
    <dbReference type="NCBI Taxonomy" id="5866"/>
    <lineage>
        <taxon>Eukaryota</taxon>
        <taxon>Sar</taxon>
        <taxon>Alveolata</taxon>
        <taxon>Apicomplexa</taxon>
        <taxon>Aconoidasida</taxon>
        <taxon>Piroplasmida</taxon>
        <taxon>Babesiidae</taxon>
        <taxon>Babesia</taxon>
    </lineage>
</organism>
<proteinExistence type="predicted"/>
<accession>A0A061BSJ5</accession>
<reference evidence="2" key="2">
    <citation type="submission" date="2014-06" db="EMBL/GenBank/DDBJ databases">
        <authorList>
            <person name="Aslett M."/>
            <person name="De Silva Nishadi"/>
        </authorList>
    </citation>
    <scope>NUCLEOTIDE SEQUENCE</scope>
    <source>
        <strain evidence="2">Bond</strain>
    </source>
</reference>
<dbReference type="KEGG" id="bbig:BBBOND_0001540"/>
<feature type="chain" id="PRO_5001599712" evidence="1">
    <location>
        <begin position="24"/>
        <end position="79"/>
    </location>
</feature>
<protein>
    <submittedName>
        <fullName evidence="2">Uncharacterized protein</fullName>
    </submittedName>
</protein>
<feature type="signal peptide" evidence="1">
    <location>
        <begin position="1"/>
        <end position="23"/>
    </location>
</feature>
<dbReference type="AlphaFoldDB" id="A0A061BSJ5"/>
<name>A0A061BSJ5_BABBI</name>
<dbReference type="GeneID" id="24561729"/>
<reference evidence="2" key="1">
    <citation type="journal article" date="2014" name="Nucleic Acids Res.">
        <title>The evolutionary dynamics of variant antigen genes in Babesia reveal a history of genomic innovation underlying host-parasite interaction.</title>
        <authorList>
            <person name="Jackson A.P."/>
            <person name="Otto T.D."/>
            <person name="Darby A."/>
            <person name="Ramaprasad A."/>
            <person name="Xia D."/>
            <person name="Echaide I.E."/>
            <person name="Farber M."/>
            <person name="Gahlot S."/>
            <person name="Gamble J."/>
            <person name="Gupta D."/>
            <person name="Gupta Y."/>
            <person name="Jackson L."/>
            <person name="Malandrin L."/>
            <person name="Malas T.B."/>
            <person name="Moussa E."/>
            <person name="Nair M."/>
            <person name="Reid AJ."/>
            <person name="Sanders M."/>
            <person name="Sharma J."/>
            <person name="Tracey A."/>
            <person name="Quail M.A."/>
            <person name="Weir W."/>
            <person name="Wastling J.M."/>
            <person name="Hall N."/>
            <person name="Willadsen P."/>
            <person name="Lingelbach K."/>
            <person name="Shiels B."/>
            <person name="Tait A."/>
            <person name="Berriman M."/>
            <person name="Allred D.R."/>
            <person name="Pain A."/>
        </authorList>
    </citation>
    <scope>NUCLEOTIDE SEQUENCE</scope>
    <source>
        <strain evidence="2">Bond</strain>
    </source>
</reference>
<dbReference type="EMBL" id="LK054949">
    <property type="protein sequence ID" value="CDR71503.1"/>
    <property type="molecule type" value="Genomic_DNA"/>
</dbReference>
<evidence type="ECO:0000256" key="1">
    <source>
        <dbReference type="SAM" id="SignalP"/>
    </source>
</evidence>
<keyword evidence="1" id="KW-0732">Signal</keyword>